<evidence type="ECO:0000313" key="1">
    <source>
        <dbReference type="EMBL" id="KAJ9107291.1"/>
    </source>
</evidence>
<accession>A0ACC2W8W6</accession>
<protein>
    <submittedName>
        <fullName evidence="1">Uncharacterized protein</fullName>
    </submittedName>
</protein>
<sequence>MSVAGSRLPIALNLTQSSLPPSSAVPADSTPVQHLTEQALKADYDLVCVPLANDLWRERWERLCLRAPDDGDDQDGEGGDVFAGGAGNTGSGTKEWVDRERSRFETAREAEAWRTNGGFKRSELNITRLEETERTIALASSWLELDSEDEGIRFDSELALRQELALALHLSIPTLIIPPPLPENRAHLPSYARAIASLLEMGGEGAQTRISIRIGISDRPPTASVPSSAGGGGYGGGGQGNNNSMASLSAPSNSGGGRTSSYDYSSSAAASTQQLSSVEEKRHKRKSSMGIGLRNSSYSATTQNVGAMTSTSTQQQQHRHSLLSGTSAGNVAGDYHSWSWEVWDCIRNVCGYHRRLSLSKFPVALARHPVRKPDDTNLLVYAASLVALDMTNPLPSSLTSLNRWLAEPTQFIFLPSQAFIPNAKGYPVLSKACQTFVRGFVRLKPTIILSETSASKHPAGGPQAYIQYVRHIEHSAHSNPASVPTTNANGAATKCLEISQYADWLQAPLQPLMDDLGSATYEVFERDPVKYRLYEEAVCQALMDRPEQGVTVICVVGAGRGPLVTGTIRAAERASRKVRIYAVEKNANAFVTLQEKQALEWGGAVKILFGDMRQIDVPELADIMVSELLGSFGDNELSPECLDGAGRFLKPEGISIPASYTAHLAPLSSSKLHCEVQDYATKKNKNQEIATETPYVVMFQQATILSGTPAGPGRCGPKIQECWSFEHPRRDMVLDSRGVPFTNSHNTRAAQLTFRIPTAGTLHGLAGYFEAHLYGNVGLSIHPERMSMISPDMMSWFPLFFPLKEPLYLPSGAELDVHIWRLTDPKSKKVWYEWHAESFLSFNGSVSHQTGNGYTPSSAGSISGGRVVSHASNASGGMPMYSPMMDAPNSPLPLSAGLGHASGGGDHRIKIGQTALHNPGGRSSWIGL</sequence>
<dbReference type="EMBL" id="JASBWT010000002">
    <property type="protein sequence ID" value="KAJ9107291.1"/>
    <property type="molecule type" value="Genomic_DNA"/>
</dbReference>
<proteinExistence type="predicted"/>
<keyword evidence="2" id="KW-1185">Reference proteome</keyword>
<dbReference type="Proteomes" id="UP001227268">
    <property type="component" value="Unassembled WGS sequence"/>
</dbReference>
<organism evidence="1 2">
    <name type="scientific">Naganishia friedmannii</name>
    <dbReference type="NCBI Taxonomy" id="89922"/>
    <lineage>
        <taxon>Eukaryota</taxon>
        <taxon>Fungi</taxon>
        <taxon>Dikarya</taxon>
        <taxon>Basidiomycota</taxon>
        <taxon>Agaricomycotina</taxon>
        <taxon>Tremellomycetes</taxon>
        <taxon>Filobasidiales</taxon>
        <taxon>Filobasidiaceae</taxon>
        <taxon>Naganishia</taxon>
    </lineage>
</organism>
<evidence type="ECO:0000313" key="2">
    <source>
        <dbReference type="Proteomes" id="UP001227268"/>
    </source>
</evidence>
<reference evidence="1" key="1">
    <citation type="submission" date="2023-04" db="EMBL/GenBank/DDBJ databases">
        <title>Draft Genome sequencing of Naganishia species isolated from polar environments using Oxford Nanopore Technology.</title>
        <authorList>
            <person name="Leo P."/>
            <person name="Venkateswaran K."/>
        </authorList>
    </citation>
    <scope>NUCLEOTIDE SEQUENCE</scope>
    <source>
        <strain evidence="1">MNA-CCFEE 5423</strain>
    </source>
</reference>
<comment type="caution">
    <text evidence="1">The sequence shown here is derived from an EMBL/GenBank/DDBJ whole genome shotgun (WGS) entry which is preliminary data.</text>
</comment>
<name>A0ACC2W8W6_9TREE</name>
<gene>
    <name evidence="1" type="ORF">QFC21_000741</name>
</gene>